<dbReference type="KEGG" id="bpb:bpr_I2943"/>
<organism evidence="1 2">
    <name type="scientific">Butyrivibrio proteoclasticus (strain ATCC 51982 / DSM 14932 / B316)</name>
    <name type="common">Clostridium proteoclasticum</name>
    <dbReference type="NCBI Taxonomy" id="515622"/>
    <lineage>
        <taxon>Bacteria</taxon>
        <taxon>Bacillati</taxon>
        <taxon>Bacillota</taxon>
        <taxon>Clostridia</taxon>
        <taxon>Lachnospirales</taxon>
        <taxon>Lachnospiraceae</taxon>
        <taxon>Butyrivibrio</taxon>
    </lineage>
</organism>
<dbReference type="AlphaFoldDB" id="E0RVZ1"/>
<dbReference type="EMBL" id="CP001810">
    <property type="protein sequence ID" value="ADL35673.1"/>
    <property type="molecule type" value="Genomic_DNA"/>
</dbReference>
<dbReference type="eggNOG" id="ENOG5032XWF">
    <property type="taxonomic scope" value="Bacteria"/>
</dbReference>
<dbReference type="Proteomes" id="UP000001299">
    <property type="component" value="Chromosome 1"/>
</dbReference>
<evidence type="ECO:0000313" key="2">
    <source>
        <dbReference type="Proteomes" id="UP000001299"/>
    </source>
</evidence>
<dbReference type="RefSeq" id="WP_013282325.1">
    <property type="nucleotide sequence ID" value="NC_014387.1"/>
</dbReference>
<keyword evidence="2" id="KW-1185">Reference proteome</keyword>
<dbReference type="HOGENOM" id="CLU_1522419_0_0_9"/>
<gene>
    <name evidence="1" type="ordered locus">bpr_I2943</name>
</gene>
<name>E0RVZ1_BUTPB</name>
<reference evidence="1 2" key="1">
    <citation type="journal article" date="2010" name="PLoS ONE">
        <title>The glycobiome of the rumen bacterium Butyrivibrio proteoclasticus B316(T) highlights adaptation to a polysaccharide-rich environment.</title>
        <authorList>
            <person name="Kelly W.J."/>
            <person name="Leahy S.C."/>
            <person name="Altermann E."/>
            <person name="Yeoman C.J."/>
            <person name="Dunne J.C."/>
            <person name="Kong Z."/>
            <person name="Pacheco D.M."/>
            <person name="Li D."/>
            <person name="Noel S.J."/>
            <person name="Moon C.D."/>
            <person name="Cookson A.L."/>
            <person name="Attwood G.T."/>
        </authorList>
    </citation>
    <scope>NUCLEOTIDE SEQUENCE [LARGE SCALE GENOMIC DNA]</scope>
    <source>
        <strain evidence="2">ATCC 51982 / DSM 14932 / B316</strain>
    </source>
</reference>
<dbReference type="STRING" id="515622.bpr_I2943"/>
<proteinExistence type="predicted"/>
<accession>E0RVZ1</accession>
<evidence type="ECO:0000313" key="1">
    <source>
        <dbReference type="EMBL" id="ADL35673.1"/>
    </source>
</evidence>
<protein>
    <submittedName>
        <fullName evidence="1">Uncharacterized protein</fullName>
    </submittedName>
</protein>
<sequence>MKSDVVTIDNKGLGFKEAVEATKKIADFNGLGDKESLKLQLCAEEMLSMARSITGEIKASYWVECENGKYDLKMTTQTVMDKEKRHLLLSSASSHKNEAATTFLGMLRDAFEEAMLSESDKTYYELPDEIASDVVGRYIDDPEWDRYEQSVLKKLADDIKISIKGGVVEMTVTKAF</sequence>